<dbReference type="OrthoDB" id="438164at2759"/>
<evidence type="ECO:0000256" key="2">
    <source>
        <dbReference type="ARBA" id="ARBA00022490"/>
    </source>
</evidence>
<dbReference type="SUPFAM" id="SSF51197">
    <property type="entry name" value="Clavaminate synthase-like"/>
    <property type="match status" value="1"/>
</dbReference>
<dbReference type="FunCoup" id="A0A6L2PJ90">
    <property type="interactions" value="5"/>
</dbReference>
<accession>A0A6L2PJ90</accession>
<name>A0A6L2PJ90_COPFO</name>
<gene>
    <name evidence="5" type="ORF">Cfor_12761</name>
</gene>
<protein>
    <recommendedName>
        <fullName evidence="4">JmjC domain-containing protein</fullName>
    </recommendedName>
</protein>
<dbReference type="InParanoid" id="A0A6L2PJ90"/>
<feature type="domain" description="JmjC" evidence="4">
    <location>
        <begin position="100"/>
        <end position="275"/>
    </location>
</feature>
<keyword evidence="6" id="KW-1185">Reference proteome</keyword>
<dbReference type="GO" id="GO:0005737">
    <property type="term" value="C:cytoplasm"/>
    <property type="evidence" value="ECO:0007669"/>
    <property type="project" value="UniProtKB-SubCell"/>
</dbReference>
<evidence type="ECO:0000313" key="6">
    <source>
        <dbReference type="Proteomes" id="UP000502823"/>
    </source>
</evidence>
<evidence type="ECO:0000256" key="1">
    <source>
        <dbReference type="ARBA" id="ARBA00004496"/>
    </source>
</evidence>
<dbReference type="PROSITE" id="PS51184">
    <property type="entry name" value="JMJC"/>
    <property type="match status" value="1"/>
</dbReference>
<dbReference type="EMBL" id="BLKM01011269">
    <property type="protein sequence ID" value="GFG32651.1"/>
    <property type="molecule type" value="Genomic_DNA"/>
</dbReference>
<dbReference type="PANTHER" id="PTHR12461:SF43">
    <property type="entry name" value="HSPB1-ASSOCIATED PROTEIN 1"/>
    <property type="match status" value="1"/>
</dbReference>
<dbReference type="InterPro" id="IPR041667">
    <property type="entry name" value="Cupin_8"/>
</dbReference>
<comment type="caution">
    <text evidence="5">The sequence shown here is derived from an EMBL/GenBank/DDBJ whole genome shotgun (WGS) entry which is preliminary data.</text>
</comment>
<dbReference type="Proteomes" id="UP000502823">
    <property type="component" value="Unassembled WGS sequence"/>
</dbReference>
<dbReference type="SMART" id="SM00558">
    <property type="entry name" value="JmjC"/>
    <property type="match status" value="1"/>
</dbReference>
<sequence>MSAVKLPPCDVMRHMILKGFKEPIVFTRCIEDWDVLSWSLDTWAEKFGDRVLPFRSGVRKSTKVPQWEALCKKIYLTMEEFVKLEMSDAKKEETTSGDSSSRWMYFDYKYLNEWFPDQHSLLQTVTWKKFGFPERGGSVSTIWIGNDGAHTPCHLDTYGCNLVAQVYGRKQWILFPSEKTSSLLPTRIPYEESSIYSNLNFYSPDPNIANVLQEAYVVTLKPGDVLFVPRHWWHYVENVGVALSDDESRLEESLVRFFVSQICKDLPEHRLHQLLNPNEVELVNDSLAVTGQQVEICLEKCQQNEGCSTKLDVDIGSESGHCGNEKRPRLDGKSDLCIHENTSASNKLTQEDVLHRFKDVISVVPKYSVSEFRSLLTEKQKSFCSQNVEGVSWEGAADEHLKRLQGIINAFCHPEVISKVKDRILTQV</sequence>
<dbReference type="Pfam" id="PF13621">
    <property type="entry name" value="Cupin_8"/>
    <property type="match status" value="1"/>
</dbReference>
<dbReference type="InterPro" id="IPR014710">
    <property type="entry name" value="RmlC-like_jellyroll"/>
</dbReference>
<evidence type="ECO:0000313" key="5">
    <source>
        <dbReference type="EMBL" id="GFG32651.1"/>
    </source>
</evidence>
<dbReference type="InterPro" id="IPR003347">
    <property type="entry name" value="JmjC_dom"/>
</dbReference>
<dbReference type="PANTHER" id="PTHR12461">
    <property type="entry name" value="HYPOXIA-INDUCIBLE FACTOR 1 ALPHA INHIBITOR-RELATED"/>
    <property type="match status" value="1"/>
</dbReference>
<comment type="function">
    <text evidence="3">May play a role in cellular stress response.</text>
</comment>
<dbReference type="Gene3D" id="2.60.120.10">
    <property type="entry name" value="Jelly Rolls"/>
    <property type="match status" value="1"/>
</dbReference>
<reference evidence="6" key="1">
    <citation type="submission" date="2020-01" db="EMBL/GenBank/DDBJ databases">
        <title>Draft genome sequence of the Termite Coptotermes fromosanus.</title>
        <authorList>
            <person name="Itakura S."/>
            <person name="Yosikawa Y."/>
            <person name="Umezawa K."/>
        </authorList>
    </citation>
    <scope>NUCLEOTIDE SEQUENCE [LARGE SCALE GENOMIC DNA]</scope>
</reference>
<keyword evidence="2" id="KW-0963">Cytoplasm</keyword>
<dbReference type="AlphaFoldDB" id="A0A6L2PJ90"/>
<evidence type="ECO:0000256" key="3">
    <source>
        <dbReference type="ARBA" id="ARBA00037342"/>
    </source>
</evidence>
<proteinExistence type="predicted"/>
<evidence type="ECO:0000259" key="4">
    <source>
        <dbReference type="PROSITE" id="PS51184"/>
    </source>
</evidence>
<organism evidence="5 6">
    <name type="scientific">Coptotermes formosanus</name>
    <name type="common">Formosan subterranean termite</name>
    <dbReference type="NCBI Taxonomy" id="36987"/>
    <lineage>
        <taxon>Eukaryota</taxon>
        <taxon>Metazoa</taxon>
        <taxon>Ecdysozoa</taxon>
        <taxon>Arthropoda</taxon>
        <taxon>Hexapoda</taxon>
        <taxon>Insecta</taxon>
        <taxon>Pterygota</taxon>
        <taxon>Neoptera</taxon>
        <taxon>Polyneoptera</taxon>
        <taxon>Dictyoptera</taxon>
        <taxon>Blattodea</taxon>
        <taxon>Blattoidea</taxon>
        <taxon>Termitoidae</taxon>
        <taxon>Rhinotermitidae</taxon>
        <taxon>Coptotermes</taxon>
    </lineage>
</organism>
<comment type="subcellular location">
    <subcellularLocation>
        <location evidence="1">Cytoplasm</location>
    </subcellularLocation>
</comment>